<dbReference type="GO" id="GO:0016042">
    <property type="term" value="P:lipid catabolic process"/>
    <property type="evidence" value="ECO:0007669"/>
    <property type="project" value="TreeGrafter"/>
</dbReference>
<evidence type="ECO:0000313" key="6">
    <source>
        <dbReference type="EMBL" id="CAD7080427.1"/>
    </source>
</evidence>
<dbReference type="InterPro" id="IPR013818">
    <property type="entry name" value="Lipase"/>
</dbReference>
<gene>
    <name evidence="6" type="ORF">HERILL_LOCUS3581</name>
</gene>
<dbReference type="PANTHER" id="PTHR11610">
    <property type="entry name" value="LIPASE"/>
    <property type="match status" value="1"/>
</dbReference>
<protein>
    <recommendedName>
        <fullName evidence="5">Lipase domain-containing protein</fullName>
    </recommendedName>
</protein>
<keyword evidence="3" id="KW-0964">Secreted</keyword>
<evidence type="ECO:0000256" key="4">
    <source>
        <dbReference type="RuleBase" id="RU004262"/>
    </source>
</evidence>
<dbReference type="OMA" id="YPKGSHG"/>
<dbReference type="Pfam" id="PF00151">
    <property type="entry name" value="Lipase"/>
    <property type="match status" value="1"/>
</dbReference>
<evidence type="ECO:0000256" key="3">
    <source>
        <dbReference type="ARBA" id="ARBA00022525"/>
    </source>
</evidence>
<accession>A0A7R8UH26</accession>
<dbReference type="InterPro" id="IPR029058">
    <property type="entry name" value="AB_hydrolase_fold"/>
</dbReference>
<keyword evidence="7" id="KW-1185">Reference proteome</keyword>
<organism evidence="6 7">
    <name type="scientific">Hermetia illucens</name>
    <name type="common">Black soldier fly</name>
    <dbReference type="NCBI Taxonomy" id="343691"/>
    <lineage>
        <taxon>Eukaryota</taxon>
        <taxon>Metazoa</taxon>
        <taxon>Ecdysozoa</taxon>
        <taxon>Arthropoda</taxon>
        <taxon>Hexapoda</taxon>
        <taxon>Insecta</taxon>
        <taxon>Pterygota</taxon>
        <taxon>Neoptera</taxon>
        <taxon>Endopterygota</taxon>
        <taxon>Diptera</taxon>
        <taxon>Brachycera</taxon>
        <taxon>Stratiomyomorpha</taxon>
        <taxon>Stratiomyidae</taxon>
        <taxon>Hermetiinae</taxon>
        <taxon>Hermetia</taxon>
    </lineage>
</organism>
<evidence type="ECO:0000256" key="1">
    <source>
        <dbReference type="ARBA" id="ARBA00004613"/>
    </source>
</evidence>
<reference evidence="6 7" key="1">
    <citation type="submission" date="2020-11" db="EMBL/GenBank/DDBJ databases">
        <authorList>
            <person name="Wallbank WR R."/>
            <person name="Pardo Diaz C."/>
            <person name="Kozak K."/>
            <person name="Martin S."/>
            <person name="Jiggins C."/>
            <person name="Moest M."/>
            <person name="Warren A I."/>
            <person name="Generalovic N T."/>
            <person name="Byers J.R.P. K."/>
            <person name="Montejo-Kovacevich G."/>
            <person name="Yen C E."/>
        </authorList>
    </citation>
    <scope>NUCLEOTIDE SEQUENCE [LARGE SCALE GENOMIC DNA]</scope>
</reference>
<dbReference type="GO" id="GO:0016298">
    <property type="term" value="F:lipase activity"/>
    <property type="evidence" value="ECO:0007669"/>
    <property type="project" value="InterPro"/>
</dbReference>
<dbReference type="GO" id="GO:0005615">
    <property type="term" value="C:extracellular space"/>
    <property type="evidence" value="ECO:0007669"/>
    <property type="project" value="TreeGrafter"/>
</dbReference>
<dbReference type="InParanoid" id="A0A7R8UH26"/>
<proteinExistence type="inferred from homology"/>
<dbReference type="EMBL" id="LR899010">
    <property type="protein sequence ID" value="CAD7080427.1"/>
    <property type="molecule type" value="Genomic_DNA"/>
</dbReference>
<dbReference type="OrthoDB" id="7907111at2759"/>
<feature type="domain" description="Lipase" evidence="5">
    <location>
        <begin position="43"/>
        <end position="190"/>
    </location>
</feature>
<comment type="similarity">
    <text evidence="2 4">Belongs to the AB hydrolase superfamily. Lipase family.</text>
</comment>
<dbReference type="Gene3D" id="3.40.50.1820">
    <property type="entry name" value="alpha/beta hydrolase"/>
    <property type="match status" value="1"/>
</dbReference>
<dbReference type="Proteomes" id="UP000594454">
    <property type="component" value="Chromosome 2"/>
</dbReference>
<dbReference type="InterPro" id="IPR000734">
    <property type="entry name" value="TAG_lipase"/>
</dbReference>
<evidence type="ECO:0000313" key="7">
    <source>
        <dbReference type="Proteomes" id="UP000594454"/>
    </source>
</evidence>
<evidence type="ECO:0000256" key="2">
    <source>
        <dbReference type="ARBA" id="ARBA00010701"/>
    </source>
</evidence>
<sequence>MMRTIKLIGIIISLSLSLSTATLALMNRLMYSRSVVFRESMSCINATVNEHSKYAIIVHGWRESCHVKWVIELARNLRQFRKGCIICMDYGDMAQNPNYLFLAKQSDDLSEMLADKLRELEDRGYDPSNGYMFGFSLGGRIVLEGGRLYGKQKIAEIDVCDNAGPGFDIFEQPDSKESAQNVQCIHTSRDKGTRNRDCHQDWNMGFCGRRQMAAGSPPKGSHGLCPIFYNAAFHFDFFAEAIPRQCRRAQAYYNFWPSNFKMGYMERRKFEITGEFYSSTTHEYPYTPDIGSADTILAFERFKRRIMRIRKRSKPFRWN</sequence>
<dbReference type="SUPFAM" id="SSF53474">
    <property type="entry name" value="alpha/beta-Hydrolases"/>
    <property type="match status" value="1"/>
</dbReference>
<name>A0A7R8UH26_HERIL</name>
<evidence type="ECO:0000259" key="5">
    <source>
        <dbReference type="Pfam" id="PF00151"/>
    </source>
</evidence>
<dbReference type="AlphaFoldDB" id="A0A7R8UH26"/>
<dbReference type="PANTHER" id="PTHR11610:SF104">
    <property type="entry name" value="AGAP010328-PA"/>
    <property type="match status" value="1"/>
</dbReference>
<comment type="subcellular location">
    <subcellularLocation>
        <location evidence="1">Secreted</location>
    </subcellularLocation>
</comment>
<dbReference type="GO" id="GO:0017171">
    <property type="term" value="F:serine hydrolase activity"/>
    <property type="evidence" value="ECO:0007669"/>
    <property type="project" value="TreeGrafter"/>
</dbReference>